<dbReference type="OrthoDB" id="1490928at2"/>
<dbReference type="Pfam" id="PF19964">
    <property type="entry name" value="EAD11"/>
    <property type="match status" value="1"/>
</dbReference>
<reference key="2">
    <citation type="submission" date="2011-04" db="EMBL/GenBank/DDBJ databases">
        <title>Complete sequence of chromosome of Haliscomenobacter hydrossis DSM 1100.</title>
        <authorList>
            <consortium name="US DOE Joint Genome Institute (JGI-PGF)"/>
            <person name="Lucas S."/>
            <person name="Han J."/>
            <person name="Lapidus A."/>
            <person name="Bruce D."/>
            <person name="Goodwin L."/>
            <person name="Pitluck S."/>
            <person name="Peters L."/>
            <person name="Kyrpides N."/>
            <person name="Mavromatis K."/>
            <person name="Ivanova N."/>
            <person name="Ovchinnikova G."/>
            <person name="Pagani I."/>
            <person name="Daligault H."/>
            <person name="Detter J.C."/>
            <person name="Han C."/>
            <person name="Land M."/>
            <person name="Hauser L."/>
            <person name="Markowitz V."/>
            <person name="Cheng J.-F."/>
            <person name="Hugenholtz P."/>
            <person name="Woyke T."/>
            <person name="Wu D."/>
            <person name="Verbarg S."/>
            <person name="Frueling A."/>
            <person name="Brambilla E."/>
            <person name="Klenk H.-P."/>
            <person name="Eisen J.A."/>
        </authorList>
    </citation>
    <scope>NUCLEOTIDE SEQUENCE</scope>
    <source>
        <strain>DSM 1100</strain>
    </source>
</reference>
<dbReference type="InterPro" id="IPR045439">
    <property type="entry name" value="EAD11"/>
</dbReference>
<gene>
    <name evidence="2" type="ordered locus">Halhy_4331</name>
</gene>
<organism evidence="2 3">
    <name type="scientific">Haliscomenobacter hydrossis (strain ATCC 27775 / DSM 1100 / LMG 10767 / O)</name>
    <dbReference type="NCBI Taxonomy" id="760192"/>
    <lineage>
        <taxon>Bacteria</taxon>
        <taxon>Pseudomonadati</taxon>
        <taxon>Bacteroidota</taxon>
        <taxon>Saprospiria</taxon>
        <taxon>Saprospirales</taxon>
        <taxon>Haliscomenobacteraceae</taxon>
        <taxon>Haliscomenobacter</taxon>
    </lineage>
</organism>
<keyword evidence="3" id="KW-1185">Reference proteome</keyword>
<proteinExistence type="predicted"/>
<dbReference type="STRING" id="760192.Halhy_4331"/>
<dbReference type="eggNOG" id="ENOG50317M3">
    <property type="taxonomic scope" value="Bacteria"/>
</dbReference>
<accession>F4KPS5</accession>
<dbReference type="KEGG" id="hhy:Halhy_4331"/>
<dbReference type="Proteomes" id="UP000008461">
    <property type="component" value="Chromosome"/>
</dbReference>
<sequence length="381" mass="44258">MPTTLQNPLVDTDWVDIIDSLEAEKCVIFLGSGVYHSPGGQNLETELGQWLDVEQPHHPMIQVYNDDGFFLFRNARKHKRKVITQIKNFYNQPFPETSARFAQLAQMPFSIIVSLMPDNILARTFDELGLNYQPDFYFRNRKYPEFFEKPAKNKPLIYNLLGNIEEPESLVLTHSDFFDYLESVFLARSMHPDLREELESAERYIFLGLPYEKWYFQLLLRVLSMNSDKLKDVERLALEEFQNPKLQTLYTEEFKINFFPSNPELFIANLYQACQSAGVLKKLPSPDPTLAQVEERSPAALEELIAKADTESAFMHLKVFLDRRKPRSYALANDLVVLHNQYNLLRQRELRGTIYPQDVPVENAQIVERLLGLIEKAEGLG</sequence>
<dbReference type="EMBL" id="CP002691">
    <property type="protein sequence ID" value="AEE52175.1"/>
    <property type="molecule type" value="Genomic_DNA"/>
</dbReference>
<evidence type="ECO:0000313" key="2">
    <source>
        <dbReference type="EMBL" id="AEE52175.1"/>
    </source>
</evidence>
<protein>
    <recommendedName>
        <fullName evidence="1">Effector-associated domain-containing protein</fullName>
    </recommendedName>
</protein>
<dbReference type="HOGENOM" id="CLU_758132_0_0_10"/>
<name>F4KPS5_HALH1</name>
<reference evidence="2 3" key="1">
    <citation type="journal article" date="2011" name="Stand. Genomic Sci.">
        <title>Complete genome sequence of Haliscomenobacter hydrossis type strain (O).</title>
        <authorList>
            <consortium name="US DOE Joint Genome Institute (JGI-PGF)"/>
            <person name="Daligault H."/>
            <person name="Lapidus A."/>
            <person name="Zeytun A."/>
            <person name="Nolan M."/>
            <person name="Lucas S."/>
            <person name="Del Rio T.G."/>
            <person name="Tice H."/>
            <person name="Cheng J.F."/>
            <person name="Tapia R."/>
            <person name="Han C."/>
            <person name="Goodwin L."/>
            <person name="Pitluck S."/>
            <person name="Liolios K."/>
            <person name="Pagani I."/>
            <person name="Ivanova N."/>
            <person name="Huntemann M."/>
            <person name="Mavromatis K."/>
            <person name="Mikhailova N."/>
            <person name="Pati A."/>
            <person name="Chen A."/>
            <person name="Palaniappan K."/>
            <person name="Land M."/>
            <person name="Hauser L."/>
            <person name="Brambilla E.M."/>
            <person name="Rohde M."/>
            <person name="Verbarg S."/>
            <person name="Goker M."/>
            <person name="Bristow J."/>
            <person name="Eisen J.A."/>
            <person name="Markowitz V."/>
            <person name="Hugenholtz P."/>
            <person name="Kyrpides N.C."/>
            <person name="Klenk H.P."/>
            <person name="Woyke T."/>
        </authorList>
    </citation>
    <scope>NUCLEOTIDE SEQUENCE [LARGE SCALE GENOMIC DNA]</scope>
    <source>
        <strain evidence="3">ATCC 27775 / DSM 1100 / LMG 10767 / O</strain>
    </source>
</reference>
<dbReference type="Pfam" id="PF13289">
    <property type="entry name" value="SIR2_2"/>
    <property type="match status" value="1"/>
</dbReference>
<feature type="domain" description="Effector-associated" evidence="1">
    <location>
        <begin position="299"/>
        <end position="378"/>
    </location>
</feature>
<dbReference type="AlphaFoldDB" id="F4KPS5"/>
<evidence type="ECO:0000313" key="3">
    <source>
        <dbReference type="Proteomes" id="UP000008461"/>
    </source>
</evidence>
<evidence type="ECO:0000259" key="1">
    <source>
        <dbReference type="Pfam" id="PF19964"/>
    </source>
</evidence>
<dbReference type="RefSeq" id="WP_013766713.1">
    <property type="nucleotide sequence ID" value="NC_015510.1"/>
</dbReference>